<evidence type="ECO:0000259" key="4">
    <source>
        <dbReference type="PROSITE" id="PS50197"/>
    </source>
</evidence>
<dbReference type="SUPFAM" id="SSF48371">
    <property type="entry name" value="ARM repeat"/>
    <property type="match status" value="1"/>
</dbReference>
<dbReference type="Proteomes" id="UP000242287">
    <property type="component" value="Unassembled WGS sequence"/>
</dbReference>
<dbReference type="InterPro" id="IPR013320">
    <property type="entry name" value="ConA-like_dom_sf"/>
</dbReference>
<evidence type="ECO:0000256" key="1">
    <source>
        <dbReference type="ARBA" id="ARBA00022574"/>
    </source>
</evidence>
<dbReference type="SUPFAM" id="SSF49899">
    <property type="entry name" value="Concanavalin A-like lectins/glucanases"/>
    <property type="match status" value="1"/>
</dbReference>
<dbReference type="SUPFAM" id="SSF50729">
    <property type="entry name" value="PH domain-like"/>
    <property type="match status" value="1"/>
</dbReference>
<dbReference type="EMBL" id="KZ302028">
    <property type="protein sequence ID" value="PFH49479.1"/>
    <property type="molecule type" value="Genomic_DNA"/>
</dbReference>
<dbReference type="InterPro" id="IPR000409">
    <property type="entry name" value="BEACH_dom"/>
</dbReference>
<dbReference type="SUPFAM" id="SSF81837">
    <property type="entry name" value="BEACH domain"/>
    <property type="match status" value="1"/>
</dbReference>
<dbReference type="InterPro" id="IPR056252">
    <property type="entry name" value="Alfy-like_Arm-like"/>
</dbReference>
<dbReference type="InterPro" id="IPR036322">
    <property type="entry name" value="WD40_repeat_dom_sf"/>
</dbReference>
<dbReference type="Pfam" id="PF02138">
    <property type="entry name" value="Beach"/>
    <property type="match status" value="1"/>
</dbReference>
<keyword evidence="7" id="KW-1185">Reference proteome</keyword>
<dbReference type="PANTHER" id="PTHR46108">
    <property type="entry name" value="BLUE CHEESE"/>
    <property type="match status" value="1"/>
</dbReference>
<evidence type="ECO:0000313" key="7">
    <source>
        <dbReference type="Proteomes" id="UP000242287"/>
    </source>
</evidence>
<evidence type="ECO:0008006" key="8">
    <source>
        <dbReference type="Google" id="ProtNLM"/>
    </source>
</evidence>
<dbReference type="Gene3D" id="2.60.120.200">
    <property type="match status" value="1"/>
</dbReference>
<dbReference type="Gene3D" id="1.10.1540.10">
    <property type="entry name" value="BEACH domain"/>
    <property type="match status" value="1"/>
</dbReference>
<keyword evidence="2" id="KW-0677">Repeat</keyword>
<protein>
    <recommendedName>
        <fullName evidence="8">Beach-domain-containing protein</fullName>
    </recommendedName>
</protein>
<dbReference type="InterPro" id="IPR023362">
    <property type="entry name" value="PH-BEACH_dom"/>
</dbReference>
<feature type="domain" description="BEACH-type PH" evidence="5">
    <location>
        <begin position="1310"/>
        <end position="1432"/>
    </location>
</feature>
<dbReference type="Gene3D" id="2.30.29.30">
    <property type="entry name" value="Pleckstrin-homology domain (PH domain)/Phosphotyrosine-binding domain (PTB)"/>
    <property type="match status" value="1"/>
</dbReference>
<sequence length="2044" mass="229413">MLRNLLTPIRARFDLSPQSLPTSPHSGKPDNNEDSALEDFARDVMVELMRNAVDGLKTADDAKSKAEALAEIQRILVQDPRTKDVFRELDGFLALMSALSTVHEQHGVSTPSPVIVAIEGPGEQVLVDVVESTRLVFMILSEAMFKHPDNMEYFRTRVGFEFLAHATLSLISDSVTTTQTLGLLLSLAVHDFTFSSFFVRLRNHYRAQSTPDPLNTALTEYQTSLNSATIRCHGALLVLWNAIASLSTDDGPMLRCALFKILELLSHVSHRNHALLCSLSLVGPVFTRFLGEYSRREGVDTPGEEKNLLQKLLRRLLEMGAETSEARRMFQSSLMMDVDAGESLDMEVLDLLRVGMKSRWTEHFSLEGTSSLVLREESMRGLPSGGFTFMMWMWISELPTSSPYTLFSAKLDTLSLVELKLNEDGSLNIATSSSPCPARVCHTRMYKSRWTHVTLVHYPQKGISSTIRLFIDGALCDTLQWSYPKPEHVVCPGSYIIGEDSEDAQLSWCLASACLLSVPLMDELPRFIHHLGPRYSGTFQDPSLYKFLTYEASTSLNLFLSNLATSGKKPESHNRAAKILKSEPSLVRAITEGLGISESNIVFAVSAKHIAMLDRADSISPGGGRIIVQTVPLMAPAEHDGESRQFQALGDVILVKAKCMDQALWKFGGPVITLKLVQAANTPHELSRALGVLLDGLKNNWQNSEDMERLRGYDILASVLRAKAQLINLTGFETIFEFLGINFRCPDQSTIINVIAYRAIALDFDLWSHTRKEIQQAHLEHFTTLLTNTRYKKFNMKQRLAKLDLVKRLLFVLQTEWYQGDAIPWVVDALKAVCQADFSRDNTIKPMVAYLAANFHESSTPTPSPQSALTRTNIKDPHARAEQVLIMFISILSIPKYHAKFATCLPLARICLLLLGEKSTPVIAEQILKLLRVSITLSSSFIRKFELVSGWSVLRVVLPECWDMKVHYACFNVLTRRGGGSVSPAAEEIQCTHIVPAMLAALQTGLVAVAERCYLEYDPKADQDDWAAELTMEALVEGLMSLHTSSPTFRQIFASQQTTQLFVTTYKSFVFSLTCASGVNNQLTIRLLEKLTHLGLALALDNAVASTFKREILDSLESAETILNPSGGKSHIDRGLVIDNRSVRQRIASAKYSLQVGERMVTKAMMRMAEWRRAVRESEQKRWRKNVQDLREFRRQVPRLQDWTQFMTSERGLWPKQTPRAWRLDETEGPHRIRKKLEPIDDSTSNTRVDMKKSNGTREVRFTEGDMTPEQVEVPPWEDSYEVSTIDIEERQLAEEIVEDKLRRVRHELEPGDVIEAVQTVARVAGVDSSPGLLIIGKTHVYMLDGLVENDEGEVIDAHDAPKRLFFVPGSIVELDGPQRAQRWSHSQIAGFSDKRFLFRDVALELYFKDSRSLLIVFLDQKRRAEIDRRITAIIARHSPEQLVNAGVLKSPLFGKVGQAVLSGFKADELATAQRKWQAREISNFTYLSILNQISGRTPSDATQYPIFPWVLRDYFSQTLDLTLPETYRDLTKPMGALTRERQEAAEMRYSSLKSVNEEPFHYGTHFSSSMIVCHFLIRMAPYTNMFKTLQGGDWDLPDRLFSDLGRAYLSAAEDIRGDVRELIPEFFTCPEFLENSANLDFGVQSSTGERIHDVKLPPWAREDPLLFITLNRRALESPLVSDSLPQWIDLIWGCRQRDPHSFNVFHPLSYEGSIDLDNIQDELEREATVGIIHNFGQTPHKLFSSPHPPRYNHGLSSLPIGTLHGIEEDPHLLSQAPRCFKDLGQDVPVTDFALDSFGDKLVPCPPNTLYVPLHPHERIEWGIGTSELRLFVDHKASIDISLVESAFCTCATFADPTNLVTGCDDYTVRLWKVTRGQHNNQTRVGVTHIMRIHTDEVVCVTSSRAWSVVGYIATCSQSKLCLHTINARHITTLDLSCPPVYSTVSAPITSMAFHERDYSHLGILATGGADGSITLRTWTADGTPEGETAQWEFVTVRTMKVRMGRGGGGNGGRMAAVTAVRFMGESLIHGEETGKSFVWSLPE</sequence>
<dbReference type="SMART" id="SM00320">
    <property type="entry name" value="WD40"/>
    <property type="match status" value="3"/>
</dbReference>
<dbReference type="OrthoDB" id="26681at2759"/>
<organism evidence="6 7">
    <name type="scientific">Amanita thiersii Skay4041</name>
    <dbReference type="NCBI Taxonomy" id="703135"/>
    <lineage>
        <taxon>Eukaryota</taxon>
        <taxon>Fungi</taxon>
        <taxon>Dikarya</taxon>
        <taxon>Basidiomycota</taxon>
        <taxon>Agaricomycotina</taxon>
        <taxon>Agaricomycetes</taxon>
        <taxon>Agaricomycetidae</taxon>
        <taxon>Agaricales</taxon>
        <taxon>Pluteineae</taxon>
        <taxon>Amanitaceae</taxon>
        <taxon>Amanita</taxon>
    </lineage>
</organism>
<dbReference type="CDD" id="cd06071">
    <property type="entry name" value="Beach"/>
    <property type="match status" value="1"/>
</dbReference>
<dbReference type="PROSITE" id="PS50197">
    <property type="entry name" value="BEACH"/>
    <property type="match status" value="1"/>
</dbReference>
<feature type="compositionally biased region" description="Polar residues" evidence="3">
    <location>
        <begin position="16"/>
        <end position="25"/>
    </location>
</feature>
<evidence type="ECO:0000256" key="2">
    <source>
        <dbReference type="ARBA" id="ARBA00022737"/>
    </source>
</evidence>
<dbReference type="Pfam" id="PF14844">
    <property type="entry name" value="PH_BEACH"/>
    <property type="match status" value="1"/>
</dbReference>
<dbReference type="PANTHER" id="PTHR46108:SF4">
    <property type="entry name" value="BLUE CHEESE"/>
    <property type="match status" value="1"/>
</dbReference>
<dbReference type="InterPro" id="IPR051944">
    <property type="entry name" value="BEACH_domain_protein"/>
</dbReference>
<feature type="region of interest" description="Disordered" evidence="3">
    <location>
        <begin position="13"/>
        <end position="35"/>
    </location>
</feature>
<dbReference type="InterPro" id="IPR011993">
    <property type="entry name" value="PH-like_dom_sf"/>
</dbReference>
<evidence type="ECO:0000256" key="3">
    <source>
        <dbReference type="SAM" id="MobiDB-lite"/>
    </source>
</evidence>
<dbReference type="PROSITE" id="PS51783">
    <property type="entry name" value="PH_BEACH"/>
    <property type="match status" value="1"/>
</dbReference>
<dbReference type="Gene3D" id="2.130.10.10">
    <property type="entry name" value="YVTN repeat-like/Quinoprotein amine dehydrogenase"/>
    <property type="match status" value="1"/>
</dbReference>
<keyword evidence="1" id="KW-0853">WD repeat</keyword>
<dbReference type="STRING" id="703135.A0A2A9NFT9"/>
<dbReference type="SMART" id="SM01026">
    <property type="entry name" value="Beach"/>
    <property type="match status" value="1"/>
</dbReference>
<dbReference type="InterPro" id="IPR001680">
    <property type="entry name" value="WD40_rpt"/>
</dbReference>
<accession>A0A2A9NFT9</accession>
<proteinExistence type="predicted"/>
<dbReference type="Pfam" id="PF23295">
    <property type="entry name" value="Arm_4"/>
    <property type="match status" value="1"/>
</dbReference>
<evidence type="ECO:0000313" key="6">
    <source>
        <dbReference type="EMBL" id="PFH49479.1"/>
    </source>
</evidence>
<dbReference type="InterPro" id="IPR036372">
    <property type="entry name" value="BEACH_dom_sf"/>
</dbReference>
<name>A0A2A9NFT9_9AGAR</name>
<evidence type="ECO:0000259" key="5">
    <source>
        <dbReference type="PROSITE" id="PS51783"/>
    </source>
</evidence>
<reference evidence="6 7" key="1">
    <citation type="submission" date="2014-02" db="EMBL/GenBank/DDBJ databases">
        <title>Transposable element dynamics among asymbiotic and ectomycorrhizal Amanita fungi.</title>
        <authorList>
            <consortium name="DOE Joint Genome Institute"/>
            <person name="Hess J."/>
            <person name="Skrede I."/>
            <person name="Wolfe B."/>
            <person name="LaButti K."/>
            <person name="Ohm R.A."/>
            <person name="Grigoriev I.V."/>
            <person name="Pringle A."/>
        </authorList>
    </citation>
    <scope>NUCLEOTIDE SEQUENCE [LARGE SCALE GENOMIC DNA]</scope>
    <source>
        <strain evidence="6 7">SKay4041</strain>
    </source>
</reference>
<dbReference type="SUPFAM" id="SSF50978">
    <property type="entry name" value="WD40 repeat-like"/>
    <property type="match status" value="1"/>
</dbReference>
<feature type="domain" description="BEACH" evidence="4">
    <location>
        <begin position="1462"/>
        <end position="1751"/>
    </location>
</feature>
<dbReference type="InterPro" id="IPR016024">
    <property type="entry name" value="ARM-type_fold"/>
</dbReference>
<dbReference type="InterPro" id="IPR015943">
    <property type="entry name" value="WD40/YVTN_repeat-like_dom_sf"/>
</dbReference>
<gene>
    <name evidence="6" type="ORF">AMATHDRAFT_147629</name>
</gene>